<dbReference type="AlphaFoldDB" id="A0A1F4SQI6"/>
<organism evidence="1 2">
    <name type="scientific">candidate division WOR-1 bacterium RIFOXYB2_FULL_37_13</name>
    <dbReference type="NCBI Taxonomy" id="1802579"/>
    <lineage>
        <taxon>Bacteria</taxon>
        <taxon>Bacillati</taxon>
        <taxon>Saganbacteria</taxon>
    </lineage>
</organism>
<evidence type="ECO:0000313" key="1">
    <source>
        <dbReference type="EMBL" id="OGC22671.1"/>
    </source>
</evidence>
<proteinExistence type="predicted"/>
<evidence type="ECO:0000313" key="2">
    <source>
        <dbReference type="Proteomes" id="UP000178417"/>
    </source>
</evidence>
<dbReference type="EMBL" id="MEUB01000027">
    <property type="protein sequence ID" value="OGC22671.1"/>
    <property type="molecule type" value="Genomic_DNA"/>
</dbReference>
<sequence length="191" mass="22484">MIENLTERNLTSLAMLMLEKDKKFTRLMPEERVESVFSAISLGEEIADWVIAEFKENDPRKIAERLDAKIIGIDTGGSKRSEYRPKQKEIIIYRDALDRFTSEIIIPELSSKILGFLVAWELFCHLEHIKTDFVYKKFKFKKRFHRGFYLKELSRVAALAFTIKLLGLEITPCIFDYMVYMIFTSEFKDYA</sequence>
<comment type="caution">
    <text evidence="1">The sequence shown here is derived from an EMBL/GenBank/DDBJ whole genome shotgun (WGS) entry which is preliminary data.</text>
</comment>
<reference evidence="1 2" key="1">
    <citation type="journal article" date="2016" name="Nat. Commun.">
        <title>Thousands of microbial genomes shed light on interconnected biogeochemical processes in an aquifer system.</title>
        <authorList>
            <person name="Anantharaman K."/>
            <person name="Brown C.T."/>
            <person name="Hug L.A."/>
            <person name="Sharon I."/>
            <person name="Castelle C.J."/>
            <person name="Probst A.J."/>
            <person name="Thomas B.C."/>
            <person name="Singh A."/>
            <person name="Wilkins M.J."/>
            <person name="Karaoz U."/>
            <person name="Brodie E.L."/>
            <person name="Williams K.H."/>
            <person name="Hubbard S.S."/>
            <person name="Banfield J.F."/>
        </authorList>
    </citation>
    <scope>NUCLEOTIDE SEQUENCE [LARGE SCALE GENOMIC DNA]</scope>
</reference>
<dbReference type="STRING" id="1802579.A2310_07940"/>
<gene>
    <name evidence="1" type="ORF">A2310_07940</name>
</gene>
<accession>A0A1F4SQI6</accession>
<name>A0A1F4SQI6_UNCSA</name>
<protein>
    <submittedName>
        <fullName evidence="1">Uncharacterized protein</fullName>
    </submittedName>
</protein>
<dbReference type="Proteomes" id="UP000178417">
    <property type="component" value="Unassembled WGS sequence"/>
</dbReference>